<sequence length="96" mass="10991">MANSALYWLIQLPDAVEILCSTADDDEVLTECSATCINYRDFESKTVRRSFTCQFHPELLADLRVVGLRQPPSYEELKQDDGVRLFARLLYAGMQE</sequence>
<keyword evidence="2" id="KW-1185">Reference proteome</keyword>
<dbReference type="EMBL" id="GL890840">
    <property type="protein sequence ID" value="EGJ34073.1"/>
    <property type="molecule type" value="Genomic_DNA"/>
</dbReference>
<dbReference type="Proteomes" id="UP000003959">
    <property type="component" value="Unassembled WGS sequence"/>
</dbReference>
<reference evidence="2" key="1">
    <citation type="journal article" date="2011" name="Proc. Natl. Acad. Sci. U.S.A.">
        <title>Genomic insights into the physiology and ecology of the marine filamentous cyanobacterium Lyngbya majuscula.</title>
        <authorList>
            <person name="Jones A.C."/>
            <person name="Monroe E.A."/>
            <person name="Podell S."/>
            <person name="Hess W.R."/>
            <person name="Klages S."/>
            <person name="Esquenazi E."/>
            <person name="Niessen S."/>
            <person name="Hoover H."/>
            <person name="Rothmann M."/>
            <person name="Lasken R.S."/>
            <person name="Yates J.R.III."/>
            <person name="Reinhardt R."/>
            <person name="Kube M."/>
            <person name="Burkart M.D."/>
            <person name="Allen E.E."/>
            <person name="Dorrestein P.C."/>
            <person name="Gerwick W.H."/>
            <person name="Gerwick L."/>
        </authorList>
    </citation>
    <scope>NUCLEOTIDE SEQUENCE [LARGE SCALE GENOMIC DNA]</scope>
    <source>
        <strain evidence="2">3L</strain>
    </source>
</reference>
<evidence type="ECO:0000313" key="1">
    <source>
        <dbReference type="EMBL" id="EGJ34073.1"/>
    </source>
</evidence>
<name>F4XN14_9CYAN</name>
<dbReference type="HOGENOM" id="CLU_2356638_0_0_3"/>
<accession>F4XN14</accession>
<dbReference type="AlphaFoldDB" id="F4XN14"/>
<protein>
    <submittedName>
        <fullName evidence="1">Uncharacterized protein</fullName>
    </submittedName>
</protein>
<dbReference type="eggNOG" id="COG0518">
    <property type="taxonomic scope" value="Bacteria"/>
</dbReference>
<proteinExistence type="predicted"/>
<evidence type="ECO:0000313" key="2">
    <source>
        <dbReference type="Proteomes" id="UP000003959"/>
    </source>
</evidence>
<gene>
    <name evidence="1" type="ORF">LYNGBM3L_20900</name>
</gene>
<organism evidence="1 2">
    <name type="scientific">Moorena producens 3L</name>
    <dbReference type="NCBI Taxonomy" id="489825"/>
    <lineage>
        <taxon>Bacteria</taxon>
        <taxon>Bacillati</taxon>
        <taxon>Cyanobacteriota</taxon>
        <taxon>Cyanophyceae</taxon>
        <taxon>Coleofasciculales</taxon>
        <taxon>Coleofasciculaceae</taxon>
        <taxon>Moorena</taxon>
    </lineage>
</organism>
<dbReference type="RefSeq" id="WP_008181160.1">
    <property type="nucleotide sequence ID" value="NZ_MKZR01000001.1"/>
</dbReference>